<name>A0A1M7U5P6_9ACTN</name>
<evidence type="ECO:0000313" key="2">
    <source>
        <dbReference type="Proteomes" id="UP000184428"/>
    </source>
</evidence>
<dbReference type="EMBL" id="FRDM01000012">
    <property type="protein sequence ID" value="SHN78381.1"/>
    <property type="molecule type" value="Genomic_DNA"/>
</dbReference>
<evidence type="ECO:0000313" key="1">
    <source>
        <dbReference type="EMBL" id="SHN78381.1"/>
    </source>
</evidence>
<gene>
    <name evidence="1" type="ORF">SAMN05660350_02607</name>
</gene>
<accession>A0A1M7U5P6</accession>
<protein>
    <submittedName>
        <fullName evidence="1">Uncharacterized protein</fullName>
    </submittedName>
</protein>
<reference evidence="1 2" key="1">
    <citation type="submission" date="2016-12" db="EMBL/GenBank/DDBJ databases">
        <authorList>
            <person name="Song W.-J."/>
            <person name="Kurnit D.M."/>
        </authorList>
    </citation>
    <scope>NUCLEOTIDE SEQUENCE [LARGE SCALE GENOMIC DNA]</scope>
    <source>
        <strain evidence="1 2">DSM 43162</strain>
    </source>
</reference>
<proteinExistence type="predicted"/>
<sequence>MQTDAATLRVRLDVAPAADPDAVRAQVLRDLHEHLALHGARDVMVERTPDEPAVEARSGKLRQVVVLPRPGVPVLPR</sequence>
<dbReference type="Proteomes" id="UP000184428">
    <property type="component" value="Unassembled WGS sequence"/>
</dbReference>
<dbReference type="RefSeq" id="WP_072918562.1">
    <property type="nucleotide sequence ID" value="NZ_FRDM01000012.1"/>
</dbReference>
<organism evidence="1 2">
    <name type="scientific">Geodermatophilus obscurus</name>
    <dbReference type="NCBI Taxonomy" id="1861"/>
    <lineage>
        <taxon>Bacteria</taxon>
        <taxon>Bacillati</taxon>
        <taxon>Actinomycetota</taxon>
        <taxon>Actinomycetes</taxon>
        <taxon>Geodermatophilales</taxon>
        <taxon>Geodermatophilaceae</taxon>
        <taxon>Geodermatophilus</taxon>
    </lineage>
</organism>
<dbReference type="AlphaFoldDB" id="A0A1M7U5P6"/>